<organism evidence="2 3">
    <name type="scientific">Neoarthrinium moseri</name>
    <dbReference type="NCBI Taxonomy" id="1658444"/>
    <lineage>
        <taxon>Eukaryota</taxon>
        <taxon>Fungi</taxon>
        <taxon>Dikarya</taxon>
        <taxon>Ascomycota</taxon>
        <taxon>Pezizomycotina</taxon>
        <taxon>Sordariomycetes</taxon>
        <taxon>Xylariomycetidae</taxon>
        <taxon>Amphisphaeriales</taxon>
        <taxon>Apiosporaceae</taxon>
        <taxon>Neoarthrinium</taxon>
    </lineage>
</organism>
<evidence type="ECO:0000313" key="2">
    <source>
        <dbReference type="EMBL" id="KAI1872518.1"/>
    </source>
</evidence>
<sequence>MATRRSARLQELPALDVAHDKQDAPGQAAAVRKPKLQTPAAKPTPKRARSLGGVVKGKTKTAADATTSKGKAQFLNPQINSVDVNAKMLSLPLEVLSIILDNIEDPPTLSALGRTSKMCYSLTMPRLYNRIAVAAMFHAHIPKLIRTLEPHLTIAQKKQLKKEGKYKGQQERYPTGLNEKEMPMCASFVRQMVVGAANPGKKHQYIVDRYIEEALKNMENLEILETWVMNKSISQTIASLQSLKALYLYAERVGEEDISSLAHIKNLKHLVVRDHGWSSIFVGHKLNVVQSMLRNSMSTLQSLTLHTNSSYGNPFGDWDKTLGTSTGANATRKDDEAHDFAALKSLSLSGTLIDEDFMREFAKAIDVLRLRELTLAYLNDQECLFYPFLASLATSYRGTTDMPISLRTLNLRMSDDHLRFNNEQLGAYFDAKCHFISSFDTLTMLELLMYGEYPSGLGLANPGLSETLLQAILKHENLRVLRFSYSGWRSEYNIPSLGPKTVGRIIDGLPRLRELEFVPTVEHMGEISQALLRGGGHLESVTCFPARWDSGPRPDEPSEPLSSILRAFLSNPKIDLISQSRNKEFVWEDYYKLNRVSDTYQVWEVASKFEKPRNRKGNGKGRTKPGRIQVEVADGMREVWYRLVPRTQHIHVGYDPDFKWVKKAEKELR</sequence>
<feature type="region of interest" description="Disordered" evidence="1">
    <location>
        <begin position="1"/>
        <end position="63"/>
    </location>
</feature>
<dbReference type="Gene3D" id="3.80.10.10">
    <property type="entry name" value="Ribonuclease Inhibitor"/>
    <property type="match status" value="2"/>
</dbReference>
<reference evidence="2" key="1">
    <citation type="submission" date="2021-03" db="EMBL/GenBank/DDBJ databases">
        <title>Revisited historic fungal species revealed as producer of novel bioactive compounds through whole genome sequencing and comparative genomics.</title>
        <authorList>
            <person name="Vignolle G.A."/>
            <person name="Hochenegger N."/>
            <person name="Mach R.L."/>
            <person name="Mach-Aigner A.R."/>
            <person name="Javad Rahimi M."/>
            <person name="Salim K.A."/>
            <person name="Chan C.M."/>
            <person name="Lim L.B.L."/>
            <person name="Cai F."/>
            <person name="Druzhinina I.S."/>
            <person name="U'Ren J.M."/>
            <person name="Derntl C."/>
        </authorList>
    </citation>
    <scope>NUCLEOTIDE SEQUENCE</scope>
    <source>
        <strain evidence="2">TUCIM 5799</strain>
    </source>
</reference>
<dbReference type="AlphaFoldDB" id="A0A9P9WNS2"/>
<name>A0A9P9WNS2_9PEZI</name>
<dbReference type="EMBL" id="JAFIMR010000011">
    <property type="protein sequence ID" value="KAI1872518.1"/>
    <property type="molecule type" value="Genomic_DNA"/>
</dbReference>
<dbReference type="InterPro" id="IPR032675">
    <property type="entry name" value="LRR_dom_sf"/>
</dbReference>
<evidence type="ECO:0008006" key="4">
    <source>
        <dbReference type="Google" id="ProtNLM"/>
    </source>
</evidence>
<protein>
    <recommendedName>
        <fullName evidence="4">F-box domain-containing protein</fullName>
    </recommendedName>
</protein>
<gene>
    <name evidence="2" type="ORF">JX265_005398</name>
</gene>
<dbReference type="Proteomes" id="UP000829685">
    <property type="component" value="Unassembled WGS sequence"/>
</dbReference>
<evidence type="ECO:0000313" key="3">
    <source>
        <dbReference type="Proteomes" id="UP000829685"/>
    </source>
</evidence>
<keyword evidence="3" id="KW-1185">Reference proteome</keyword>
<evidence type="ECO:0000256" key="1">
    <source>
        <dbReference type="SAM" id="MobiDB-lite"/>
    </source>
</evidence>
<dbReference type="SUPFAM" id="SSF52047">
    <property type="entry name" value="RNI-like"/>
    <property type="match status" value="1"/>
</dbReference>
<proteinExistence type="predicted"/>
<accession>A0A9P9WNS2</accession>
<comment type="caution">
    <text evidence="2">The sequence shown here is derived from an EMBL/GenBank/DDBJ whole genome shotgun (WGS) entry which is preliminary data.</text>
</comment>